<evidence type="ECO:0000313" key="6">
    <source>
        <dbReference type="EMBL" id="MFD1684153.1"/>
    </source>
</evidence>
<name>A0ABD6DPI0_9EURY</name>
<evidence type="ECO:0000256" key="2">
    <source>
        <dbReference type="ARBA" id="ARBA00022723"/>
    </source>
</evidence>
<dbReference type="InterPro" id="IPR017941">
    <property type="entry name" value="Rieske_2Fe-2S"/>
</dbReference>
<dbReference type="PANTHER" id="PTHR40261:SF1">
    <property type="entry name" value="RIESKE DOMAIN-CONTAINING PROTEIN"/>
    <property type="match status" value="1"/>
</dbReference>
<dbReference type="GO" id="GO:0046872">
    <property type="term" value="F:metal ion binding"/>
    <property type="evidence" value="ECO:0007669"/>
    <property type="project" value="UniProtKB-KW"/>
</dbReference>
<proteinExistence type="predicted"/>
<accession>A0ABD6DPI0</accession>
<dbReference type="GO" id="GO:0051537">
    <property type="term" value="F:2 iron, 2 sulfur cluster binding"/>
    <property type="evidence" value="ECO:0007669"/>
    <property type="project" value="UniProtKB-KW"/>
</dbReference>
<dbReference type="RefSeq" id="WP_256308348.1">
    <property type="nucleotide sequence ID" value="NZ_JANHAW010000002.1"/>
</dbReference>
<keyword evidence="1" id="KW-0001">2Fe-2S</keyword>
<dbReference type="InterPro" id="IPR036922">
    <property type="entry name" value="Rieske_2Fe-2S_sf"/>
</dbReference>
<keyword evidence="7" id="KW-1185">Reference proteome</keyword>
<evidence type="ECO:0000256" key="4">
    <source>
        <dbReference type="ARBA" id="ARBA00023014"/>
    </source>
</evidence>
<keyword evidence="3" id="KW-0408">Iron</keyword>
<dbReference type="EMBL" id="JBHUDP010000001">
    <property type="protein sequence ID" value="MFD1684153.1"/>
    <property type="molecule type" value="Genomic_DNA"/>
</dbReference>
<gene>
    <name evidence="6" type="ORF">ACFSAS_00835</name>
</gene>
<dbReference type="Gene3D" id="2.102.10.10">
    <property type="entry name" value="Rieske [2Fe-2S] iron-sulphur domain"/>
    <property type="match status" value="1"/>
</dbReference>
<evidence type="ECO:0000256" key="3">
    <source>
        <dbReference type="ARBA" id="ARBA00023004"/>
    </source>
</evidence>
<dbReference type="PROSITE" id="PS51296">
    <property type="entry name" value="RIESKE"/>
    <property type="match status" value="1"/>
</dbReference>
<sequence>MADGTKVADVDEVPESGSYLFTAADAFTTETEIVLVRCDEEPGVEAWPNTCTHERQRFDRGDGAAVRDGEIVCPRHGSMFDVCSGACDNGPAAGTELPDVEIEVESGSVFLTDDNYSFLHAGGIDDDGHGSTSHISL</sequence>
<dbReference type="SUPFAM" id="SSF50022">
    <property type="entry name" value="ISP domain"/>
    <property type="match status" value="1"/>
</dbReference>
<comment type="caution">
    <text evidence="6">The sequence shown here is derived from an EMBL/GenBank/DDBJ whole genome shotgun (WGS) entry which is preliminary data.</text>
</comment>
<feature type="domain" description="Rieske" evidence="5">
    <location>
        <begin position="18"/>
        <end position="111"/>
    </location>
</feature>
<dbReference type="Pfam" id="PF00355">
    <property type="entry name" value="Rieske"/>
    <property type="match status" value="1"/>
</dbReference>
<evidence type="ECO:0000256" key="1">
    <source>
        <dbReference type="ARBA" id="ARBA00022714"/>
    </source>
</evidence>
<dbReference type="PANTHER" id="PTHR40261">
    <property type="match status" value="1"/>
</dbReference>
<evidence type="ECO:0000259" key="5">
    <source>
        <dbReference type="PROSITE" id="PS51296"/>
    </source>
</evidence>
<dbReference type="Proteomes" id="UP001597092">
    <property type="component" value="Unassembled WGS sequence"/>
</dbReference>
<dbReference type="CDD" id="cd03467">
    <property type="entry name" value="Rieske"/>
    <property type="match status" value="1"/>
</dbReference>
<reference evidence="6 7" key="1">
    <citation type="journal article" date="2019" name="Int. J. Syst. Evol. Microbiol.">
        <title>The Global Catalogue of Microorganisms (GCM) 10K type strain sequencing project: providing services to taxonomists for standard genome sequencing and annotation.</title>
        <authorList>
            <consortium name="The Broad Institute Genomics Platform"/>
            <consortium name="The Broad Institute Genome Sequencing Center for Infectious Disease"/>
            <person name="Wu L."/>
            <person name="Ma J."/>
        </authorList>
    </citation>
    <scope>NUCLEOTIDE SEQUENCE [LARGE SCALE GENOMIC DNA]</scope>
    <source>
        <strain evidence="6 7">CGMCC 1.10387</strain>
    </source>
</reference>
<dbReference type="AlphaFoldDB" id="A0ABD6DPI0"/>
<organism evidence="6 7">
    <name type="scientific">Halobellus litoreus</name>
    <dbReference type="NCBI Taxonomy" id="755310"/>
    <lineage>
        <taxon>Archaea</taxon>
        <taxon>Methanobacteriati</taxon>
        <taxon>Methanobacteriota</taxon>
        <taxon>Stenosarchaea group</taxon>
        <taxon>Halobacteria</taxon>
        <taxon>Halobacteriales</taxon>
        <taxon>Haloferacaceae</taxon>
        <taxon>Halobellus</taxon>
    </lineage>
</organism>
<protein>
    <submittedName>
        <fullName evidence="6">Rieske (2Fe-2S) protein</fullName>
    </submittedName>
</protein>
<keyword evidence="2" id="KW-0479">Metal-binding</keyword>
<evidence type="ECO:0000313" key="7">
    <source>
        <dbReference type="Proteomes" id="UP001597092"/>
    </source>
</evidence>
<keyword evidence="4" id="KW-0411">Iron-sulfur</keyword>